<protein>
    <recommendedName>
        <fullName evidence="3 13">Cytochrome b-c1 complex subunit 8</fullName>
    </recommendedName>
    <alternativeName>
        <fullName evidence="13">Complex III subunit 8</fullName>
    </alternativeName>
</protein>
<keyword evidence="6 13" id="KW-0812">Transmembrane</keyword>
<evidence type="ECO:0000256" key="13">
    <source>
        <dbReference type="RuleBase" id="RU368118"/>
    </source>
</evidence>
<keyword evidence="9 13" id="KW-1133">Transmembrane helix</keyword>
<evidence type="ECO:0000256" key="6">
    <source>
        <dbReference type="ARBA" id="ARBA00022692"/>
    </source>
</evidence>
<dbReference type="InterPro" id="IPR004205">
    <property type="entry name" value="Cyt_bc1_su8"/>
</dbReference>
<keyword evidence="11 13" id="KW-0472">Membrane</keyword>
<keyword evidence="5 13" id="KW-0679">Respiratory chain</keyword>
<accession>A0ABP1P1T7</accession>
<evidence type="ECO:0000256" key="2">
    <source>
        <dbReference type="ARBA" id="ARBA00007668"/>
    </source>
</evidence>
<organism evidence="14 15">
    <name type="scientific">Xylocopa violacea</name>
    <name type="common">Violet carpenter bee</name>
    <name type="synonym">Apis violacea</name>
    <dbReference type="NCBI Taxonomy" id="135666"/>
    <lineage>
        <taxon>Eukaryota</taxon>
        <taxon>Metazoa</taxon>
        <taxon>Ecdysozoa</taxon>
        <taxon>Arthropoda</taxon>
        <taxon>Hexapoda</taxon>
        <taxon>Insecta</taxon>
        <taxon>Pterygota</taxon>
        <taxon>Neoptera</taxon>
        <taxon>Endopterygota</taxon>
        <taxon>Hymenoptera</taxon>
        <taxon>Apocrita</taxon>
        <taxon>Aculeata</taxon>
        <taxon>Apoidea</taxon>
        <taxon>Anthophila</taxon>
        <taxon>Apidae</taxon>
        <taxon>Xylocopa</taxon>
        <taxon>Xylocopa</taxon>
    </lineage>
</organism>
<evidence type="ECO:0000256" key="7">
    <source>
        <dbReference type="ARBA" id="ARBA00022792"/>
    </source>
</evidence>
<dbReference type="PANTHER" id="PTHR12119">
    <property type="entry name" value="UBIQUINOL-CYTOCHROME C REDUCTASE COMPLEX UBIQUINONE-BINDING PROTEIN QP-C"/>
    <property type="match status" value="1"/>
</dbReference>
<comment type="function">
    <text evidence="13">Component of the ubiquinol-cytochrome c oxidoreductase, a multisubunit transmembrane complex that is part of the mitochondrial electron transport chain which drives oxidative phosphorylation. The complex plays an important role in the uptake of multiple carbon sources present in different host niches.</text>
</comment>
<evidence type="ECO:0000256" key="3">
    <source>
        <dbReference type="ARBA" id="ARBA00016324"/>
    </source>
</evidence>
<dbReference type="InterPro" id="IPR036642">
    <property type="entry name" value="Cyt_bc1_su8_sf"/>
</dbReference>
<evidence type="ECO:0000313" key="14">
    <source>
        <dbReference type="EMBL" id="CAL7945375.1"/>
    </source>
</evidence>
<reference evidence="14 15" key="1">
    <citation type="submission" date="2024-08" db="EMBL/GenBank/DDBJ databases">
        <authorList>
            <person name="Will J Nash"/>
            <person name="Angela Man"/>
            <person name="Seanna McTaggart"/>
            <person name="Kendall Baker"/>
            <person name="Tom Barker"/>
            <person name="Leah Catchpole"/>
            <person name="Alex Durrant"/>
            <person name="Karim Gharbi"/>
            <person name="Naomi Irish"/>
            <person name="Gemy Kaithakottil"/>
            <person name="Debby Ku"/>
            <person name="Aaliyah Providence"/>
            <person name="Felix Shaw"/>
            <person name="David Swarbreck"/>
            <person name="Chris Watkins"/>
            <person name="Ann M. McCartney"/>
            <person name="Giulio Formenti"/>
            <person name="Alice Mouton"/>
            <person name="Noel Vella"/>
            <person name="Bjorn M von Reumont"/>
            <person name="Adriana Vella"/>
            <person name="Wilfried Haerty"/>
        </authorList>
    </citation>
    <scope>NUCLEOTIDE SEQUENCE [LARGE SCALE GENOMIC DNA]</scope>
</reference>
<evidence type="ECO:0000256" key="9">
    <source>
        <dbReference type="ARBA" id="ARBA00022989"/>
    </source>
</evidence>
<evidence type="ECO:0000256" key="8">
    <source>
        <dbReference type="ARBA" id="ARBA00022982"/>
    </source>
</evidence>
<keyword evidence="15" id="KW-1185">Reference proteome</keyword>
<evidence type="ECO:0000313" key="15">
    <source>
        <dbReference type="Proteomes" id="UP001642520"/>
    </source>
</evidence>
<dbReference type="SUPFAM" id="SSF81508">
    <property type="entry name" value="Ubiquinone-binding protein QP-C of cytochrome bc1 complex (Ubiquinol-cytochrome c reductase)"/>
    <property type="match status" value="1"/>
</dbReference>
<evidence type="ECO:0000256" key="10">
    <source>
        <dbReference type="ARBA" id="ARBA00023128"/>
    </source>
</evidence>
<keyword evidence="10 13" id="KW-0496">Mitochondrion</keyword>
<dbReference type="EMBL" id="CAXAJV020001293">
    <property type="protein sequence ID" value="CAL7945375.1"/>
    <property type="molecule type" value="Genomic_DNA"/>
</dbReference>
<keyword evidence="7 13" id="KW-0999">Mitochondrion inner membrane</keyword>
<comment type="similarity">
    <text evidence="2 13">Belongs to the UQCRQ/QCR8 family.</text>
</comment>
<name>A0ABP1P1T7_XYLVO</name>
<evidence type="ECO:0000256" key="12">
    <source>
        <dbReference type="ARBA" id="ARBA00047105"/>
    </source>
</evidence>
<comment type="caution">
    <text evidence="14">The sequence shown here is derived from an EMBL/GenBank/DDBJ whole genome shotgun (WGS) entry which is preliminary data.</text>
</comment>
<sequence length="83" mass="9665">MGLQFGNLPIRLRKIVYYTLSATDQKFWAKSISHGLPNFCKRAVKQFVPMIPGLLMTIFCVTWAPMENKKSKRKDPKVYENDK</sequence>
<evidence type="ECO:0000256" key="11">
    <source>
        <dbReference type="ARBA" id="ARBA00023136"/>
    </source>
</evidence>
<keyword evidence="8 13" id="KW-0249">Electron transport</keyword>
<proteinExistence type="inferred from homology"/>
<dbReference type="Proteomes" id="UP001642520">
    <property type="component" value="Unassembled WGS sequence"/>
</dbReference>
<dbReference type="Gene3D" id="1.20.5.210">
    <property type="entry name" value="Cytochrome b-c1 complex subunit 8"/>
    <property type="match status" value="1"/>
</dbReference>
<keyword evidence="4 13" id="KW-0813">Transport</keyword>
<gene>
    <name evidence="14" type="ORF">XYLVIOL_LOCUS7179</name>
</gene>
<evidence type="ECO:0000256" key="4">
    <source>
        <dbReference type="ARBA" id="ARBA00022448"/>
    </source>
</evidence>
<feature type="transmembrane region" description="Helical" evidence="13">
    <location>
        <begin position="47"/>
        <end position="64"/>
    </location>
</feature>
<dbReference type="PANTHER" id="PTHR12119:SF2">
    <property type="entry name" value="CYTOCHROME B-C1 COMPLEX SUBUNIT 8"/>
    <property type="match status" value="1"/>
</dbReference>
<evidence type="ECO:0000256" key="5">
    <source>
        <dbReference type="ARBA" id="ARBA00022660"/>
    </source>
</evidence>
<comment type="subunit">
    <text evidence="12 13">Component of the ubiquinol-cytochrome c oxidoreductase (cytochrome b-c1 complex, complex III, CIII), a multisubunit enzyme composed of 11 subunits. The complex is composed of 3 respiratory subunits cytochrome b, cytochrome c1 and Rieske protein UQCRFS1, 2 core protein subunits UQCRC1/QCR1 and UQCRC2/QCR2, and 6 low-molecular weight protein subunits UQCRH/QCR6, UQCRB/QCR7, UQCRQ/QCR8, UQCR10/QCR9, UQCR11/QCR10 and subunit 9, the cleavage product of Rieske protein UQCRFS1. The complex exists as an obligatory dimer and forms supercomplexes (SCs) in the inner mitochondrial membrane with NADH-ubiquinone oxidoreductase (complex I, CI) and cytochrome c oxidase (complex IV, CIV), resulting in different assemblies (supercomplex SCI(1)III(2)IV(1) and megacomplex MCI(2)III(2)IV(2)). Interacts with UQCC6.</text>
</comment>
<evidence type="ECO:0000256" key="1">
    <source>
        <dbReference type="ARBA" id="ARBA00004434"/>
    </source>
</evidence>
<dbReference type="Pfam" id="PF02939">
    <property type="entry name" value="UcrQ"/>
    <property type="match status" value="1"/>
</dbReference>
<comment type="subcellular location">
    <subcellularLocation>
        <location evidence="1 13">Mitochondrion inner membrane</location>
        <topology evidence="1 13">Single-pass membrane protein</topology>
    </subcellularLocation>
</comment>